<dbReference type="InterPro" id="IPR013022">
    <property type="entry name" value="Xyl_isomerase-like_TIM-brl"/>
</dbReference>
<dbReference type="AlphaFoldDB" id="A0A5C8ZG40"/>
<reference evidence="2 3" key="1">
    <citation type="submission" date="2019-07" db="EMBL/GenBank/DDBJ databases">
        <title>Quadrisphaera sp. strain DD2A genome sequencing and assembly.</title>
        <authorList>
            <person name="Kim I."/>
        </authorList>
    </citation>
    <scope>NUCLEOTIDE SEQUENCE [LARGE SCALE GENOMIC DNA]</scope>
    <source>
        <strain evidence="2 3">DD2A</strain>
    </source>
</reference>
<dbReference type="RefSeq" id="WP_147925436.1">
    <property type="nucleotide sequence ID" value="NZ_VKAC01000003.1"/>
</dbReference>
<dbReference type="OrthoDB" id="9801426at2"/>
<dbReference type="GO" id="GO:0016853">
    <property type="term" value="F:isomerase activity"/>
    <property type="evidence" value="ECO:0007669"/>
    <property type="project" value="UniProtKB-KW"/>
</dbReference>
<dbReference type="InterPro" id="IPR036237">
    <property type="entry name" value="Xyl_isomerase-like_sf"/>
</dbReference>
<keyword evidence="3" id="KW-1185">Reference proteome</keyword>
<dbReference type="Proteomes" id="UP000321234">
    <property type="component" value="Unassembled WGS sequence"/>
</dbReference>
<dbReference type="InterPro" id="IPR050312">
    <property type="entry name" value="IolE/XylAMocC-like"/>
</dbReference>
<evidence type="ECO:0000313" key="2">
    <source>
        <dbReference type="EMBL" id="TXR57015.1"/>
    </source>
</evidence>
<evidence type="ECO:0000259" key="1">
    <source>
        <dbReference type="Pfam" id="PF01261"/>
    </source>
</evidence>
<dbReference type="Pfam" id="PF01261">
    <property type="entry name" value="AP_endonuc_2"/>
    <property type="match status" value="1"/>
</dbReference>
<proteinExistence type="predicted"/>
<dbReference type="EMBL" id="VKAC01000003">
    <property type="protein sequence ID" value="TXR57015.1"/>
    <property type="molecule type" value="Genomic_DNA"/>
</dbReference>
<accession>A0A5C8ZG40</accession>
<gene>
    <name evidence="2" type="ORF">FMM08_05855</name>
</gene>
<sequence>MSSAADGPDLAFHTAALPVAPEGDALAPVLLRLREIGYRRAVLPPLVPADTDAASLRTAFERADLAPIAMVGLAPGQDVSSDDDDERAAGRAALLAAVDLAVAVGADQLNGVPYGLFGKPAAAPDPAAFERSARVVGEVADLAAGRGVQLTFEVLNRYEEGLVNTAAQAVRYVEASGSDHLGIHLDTFHMGIEEADLPGAVLTALPHLRYLELGQSGRGDLGTGAVDVAGVLRSALAGGYTGRVGVEAFSRALMPGAVADALAIWRSPYDDGLGLAERAFQLVHHAASTRQLHPAVPTQQEVRR</sequence>
<organism evidence="2 3">
    <name type="scientific">Quadrisphaera setariae</name>
    <dbReference type="NCBI Taxonomy" id="2593304"/>
    <lineage>
        <taxon>Bacteria</taxon>
        <taxon>Bacillati</taxon>
        <taxon>Actinomycetota</taxon>
        <taxon>Actinomycetes</taxon>
        <taxon>Kineosporiales</taxon>
        <taxon>Kineosporiaceae</taxon>
        <taxon>Quadrisphaera</taxon>
    </lineage>
</organism>
<name>A0A5C8ZG40_9ACTN</name>
<comment type="caution">
    <text evidence="2">The sequence shown here is derived from an EMBL/GenBank/DDBJ whole genome shotgun (WGS) entry which is preliminary data.</text>
</comment>
<dbReference type="Gene3D" id="3.20.20.150">
    <property type="entry name" value="Divalent-metal-dependent TIM barrel enzymes"/>
    <property type="match status" value="1"/>
</dbReference>
<evidence type="ECO:0000313" key="3">
    <source>
        <dbReference type="Proteomes" id="UP000321234"/>
    </source>
</evidence>
<keyword evidence="2" id="KW-0413">Isomerase</keyword>
<protein>
    <submittedName>
        <fullName evidence="2">Sugar phosphate isomerase/epimerase</fullName>
    </submittedName>
</protein>
<dbReference type="SUPFAM" id="SSF51658">
    <property type="entry name" value="Xylose isomerase-like"/>
    <property type="match status" value="1"/>
</dbReference>
<dbReference type="PANTHER" id="PTHR12110:SF41">
    <property type="entry name" value="INOSOSE DEHYDRATASE"/>
    <property type="match status" value="1"/>
</dbReference>
<dbReference type="PANTHER" id="PTHR12110">
    <property type="entry name" value="HYDROXYPYRUVATE ISOMERASE"/>
    <property type="match status" value="1"/>
</dbReference>
<feature type="domain" description="Xylose isomerase-like TIM barrel" evidence="1">
    <location>
        <begin position="47"/>
        <end position="263"/>
    </location>
</feature>